<evidence type="ECO:0000313" key="1">
    <source>
        <dbReference type="EMBL" id="MDG3013421.1"/>
    </source>
</evidence>
<dbReference type="Proteomes" id="UP001152755">
    <property type="component" value="Unassembled WGS sequence"/>
</dbReference>
<dbReference type="EMBL" id="JANRHA010000001">
    <property type="protein sequence ID" value="MDG3013421.1"/>
    <property type="molecule type" value="Genomic_DNA"/>
</dbReference>
<dbReference type="RefSeq" id="WP_332519071.1">
    <property type="nucleotide sequence ID" value="NZ_JANRHA010000001.1"/>
</dbReference>
<evidence type="ECO:0000313" key="2">
    <source>
        <dbReference type="Proteomes" id="UP001152755"/>
    </source>
</evidence>
<keyword evidence="2" id="KW-1185">Reference proteome</keyword>
<name>A0A9X4LXI1_9ACTN</name>
<sequence>MPNDAVVAARAITDTLAAIVSTSANRDLDIHAVISVKAIATDYLPTTLRAYLALDTPSETDPDRVTSELRQQVESLWEAAEDVLAASVAQDVDALMTQGNFLRTKFTRSDLDL</sequence>
<protein>
    <submittedName>
        <fullName evidence="1">Uncharacterized protein</fullName>
    </submittedName>
</protein>
<proteinExistence type="predicted"/>
<gene>
    <name evidence="1" type="ORF">NVS88_02495</name>
</gene>
<dbReference type="AlphaFoldDB" id="A0A9X4LXI1"/>
<comment type="caution">
    <text evidence="1">The sequence shown here is derived from an EMBL/GenBank/DDBJ whole genome shotgun (WGS) entry which is preliminary data.</text>
</comment>
<accession>A0A9X4LXI1</accession>
<organism evidence="1 2">
    <name type="scientific">Speluncibacter jeojiensis</name>
    <dbReference type="NCBI Taxonomy" id="2710754"/>
    <lineage>
        <taxon>Bacteria</taxon>
        <taxon>Bacillati</taxon>
        <taxon>Actinomycetota</taxon>
        <taxon>Actinomycetes</taxon>
        <taxon>Mycobacteriales</taxon>
        <taxon>Speluncibacteraceae</taxon>
        <taxon>Speluncibacter</taxon>
    </lineage>
</organism>
<reference evidence="1" key="1">
    <citation type="submission" date="2022-08" db="EMBL/GenBank/DDBJ databases">
        <title>Genome analysis of Corynebacteriales strain.</title>
        <authorList>
            <person name="Lee S.D."/>
        </authorList>
    </citation>
    <scope>NUCLEOTIDE SEQUENCE</scope>
    <source>
        <strain evidence="1">D3-21</strain>
    </source>
</reference>